<keyword evidence="1" id="KW-0472">Membrane</keyword>
<accession>A0A7Y9UR83</accession>
<evidence type="ECO:0000313" key="3">
    <source>
        <dbReference type="Proteomes" id="UP000544110"/>
    </source>
</evidence>
<dbReference type="Proteomes" id="UP000544110">
    <property type="component" value="Unassembled WGS sequence"/>
</dbReference>
<keyword evidence="3" id="KW-1185">Reference proteome</keyword>
<keyword evidence="1" id="KW-1133">Transmembrane helix</keyword>
<dbReference type="AlphaFoldDB" id="A0A7Y9UR83"/>
<name>A0A7Y9UR83_9ACTN</name>
<organism evidence="2 3">
    <name type="scientific">Nocardioides perillae</name>
    <dbReference type="NCBI Taxonomy" id="1119534"/>
    <lineage>
        <taxon>Bacteria</taxon>
        <taxon>Bacillati</taxon>
        <taxon>Actinomycetota</taxon>
        <taxon>Actinomycetes</taxon>
        <taxon>Propionibacteriales</taxon>
        <taxon>Nocardioidaceae</taxon>
        <taxon>Nocardioides</taxon>
    </lineage>
</organism>
<gene>
    <name evidence="2" type="ORF">BJ989_000408</name>
</gene>
<feature type="transmembrane region" description="Helical" evidence="1">
    <location>
        <begin position="93"/>
        <end position="112"/>
    </location>
</feature>
<dbReference type="RefSeq" id="WP_179516797.1">
    <property type="nucleotide sequence ID" value="NZ_JACCAC010000001.1"/>
</dbReference>
<comment type="caution">
    <text evidence="2">The sequence shown here is derived from an EMBL/GenBank/DDBJ whole genome shotgun (WGS) entry which is preliminary data.</text>
</comment>
<reference evidence="2 3" key="1">
    <citation type="submission" date="2020-07" db="EMBL/GenBank/DDBJ databases">
        <title>Sequencing the genomes of 1000 actinobacteria strains.</title>
        <authorList>
            <person name="Klenk H.-P."/>
        </authorList>
    </citation>
    <scope>NUCLEOTIDE SEQUENCE [LARGE SCALE GENOMIC DNA]</scope>
    <source>
        <strain evidence="2 3">DSM 24552</strain>
    </source>
</reference>
<protein>
    <submittedName>
        <fullName evidence="2">Heme A synthase</fullName>
    </submittedName>
</protein>
<feature type="transmembrane region" description="Helical" evidence="1">
    <location>
        <begin position="32"/>
        <end position="56"/>
    </location>
</feature>
<evidence type="ECO:0000313" key="2">
    <source>
        <dbReference type="EMBL" id="NYG54104.1"/>
    </source>
</evidence>
<evidence type="ECO:0000256" key="1">
    <source>
        <dbReference type="SAM" id="Phobius"/>
    </source>
</evidence>
<sequence>MLDPLTWTLAGLSLLIAALATAYVVRDRLTDRWLLAPAALLEVGLLAQLVVGVVLLVTDGGDVSAATFVGYLVGLLLIVPASAFWALGEPSRAGTAVWIVSGLVVPFLLLRLDVIWSAGA</sequence>
<keyword evidence="1" id="KW-0812">Transmembrane</keyword>
<proteinExistence type="predicted"/>
<feature type="transmembrane region" description="Helical" evidence="1">
    <location>
        <begin position="68"/>
        <end position="87"/>
    </location>
</feature>
<dbReference type="EMBL" id="JACCAC010000001">
    <property type="protein sequence ID" value="NYG54104.1"/>
    <property type="molecule type" value="Genomic_DNA"/>
</dbReference>